<proteinExistence type="predicted"/>
<dbReference type="InParanoid" id="A0A3N4L2G6"/>
<feature type="non-terminal residue" evidence="1">
    <location>
        <position position="1"/>
    </location>
</feature>
<dbReference type="Proteomes" id="UP000277580">
    <property type="component" value="Unassembled WGS sequence"/>
</dbReference>
<dbReference type="CDD" id="cd00866">
    <property type="entry name" value="PEBP_euk"/>
    <property type="match status" value="1"/>
</dbReference>
<dbReference type="STRING" id="1392247.A0A3N4L2G6"/>
<accession>A0A3N4L2G6</accession>
<keyword evidence="2" id="KW-1185">Reference proteome</keyword>
<dbReference type="InterPro" id="IPR035810">
    <property type="entry name" value="PEBP_euk"/>
</dbReference>
<dbReference type="Gene3D" id="3.90.280.10">
    <property type="entry name" value="PEBP-like"/>
    <property type="match status" value="1"/>
</dbReference>
<protein>
    <submittedName>
        <fullName evidence="1">PEBP-like protein</fullName>
    </submittedName>
</protein>
<name>A0A3N4L2G6_9PEZI</name>
<organism evidence="1 2">
    <name type="scientific">Morchella conica CCBAS932</name>
    <dbReference type="NCBI Taxonomy" id="1392247"/>
    <lineage>
        <taxon>Eukaryota</taxon>
        <taxon>Fungi</taxon>
        <taxon>Dikarya</taxon>
        <taxon>Ascomycota</taxon>
        <taxon>Pezizomycotina</taxon>
        <taxon>Pezizomycetes</taxon>
        <taxon>Pezizales</taxon>
        <taxon>Morchellaceae</taxon>
        <taxon>Morchella</taxon>
    </lineage>
</organism>
<sequence length="113" mass="13095">SNIPISPLQTQAIGTGAKPSDTLLPYLPPHVQKGSPYHRYALFVFEQPGNNRLDSNLKIDRETFNMRAFQEKHALKTVGAYMWRGRWDEDTMEVMKRNELPGWDVMFTRVKDT</sequence>
<dbReference type="EMBL" id="ML119111">
    <property type="protein sequence ID" value="RPB15908.1"/>
    <property type="molecule type" value="Genomic_DNA"/>
</dbReference>
<dbReference type="SUPFAM" id="SSF49777">
    <property type="entry name" value="PEBP-like"/>
    <property type="match status" value="1"/>
</dbReference>
<gene>
    <name evidence="1" type="ORF">P167DRAFT_571083</name>
</gene>
<evidence type="ECO:0000313" key="1">
    <source>
        <dbReference type="EMBL" id="RPB15908.1"/>
    </source>
</evidence>
<dbReference type="InterPro" id="IPR036610">
    <property type="entry name" value="PEBP-like_sf"/>
</dbReference>
<dbReference type="AlphaFoldDB" id="A0A3N4L2G6"/>
<dbReference type="OrthoDB" id="2153661at2759"/>
<reference evidence="1 2" key="1">
    <citation type="journal article" date="2018" name="Nat. Ecol. Evol.">
        <title>Pezizomycetes genomes reveal the molecular basis of ectomycorrhizal truffle lifestyle.</title>
        <authorList>
            <person name="Murat C."/>
            <person name="Payen T."/>
            <person name="Noel B."/>
            <person name="Kuo A."/>
            <person name="Morin E."/>
            <person name="Chen J."/>
            <person name="Kohler A."/>
            <person name="Krizsan K."/>
            <person name="Balestrini R."/>
            <person name="Da Silva C."/>
            <person name="Montanini B."/>
            <person name="Hainaut M."/>
            <person name="Levati E."/>
            <person name="Barry K.W."/>
            <person name="Belfiori B."/>
            <person name="Cichocki N."/>
            <person name="Clum A."/>
            <person name="Dockter R.B."/>
            <person name="Fauchery L."/>
            <person name="Guy J."/>
            <person name="Iotti M."/>
            <person name="Le Tacon F."/>
            <person name="Lindquist E.A."/>
            <person name="Lipzen A."/>
            <person name="Malagnac F."/>
            <person name="Mello A."/>
            <person name="Molinier V."/>
            <person name="Miyauchi S."/>
            <person name="Poulain J."/>
            <person name="Riccioni C."/>
            <person name="Rubini A."/>
            <person name="Sitrit Y."/>
            <person name="Splivallo R."/>
            <person name="Traeger S."/>
            <person name="Wang M."/>
            <person name="Zifcakova L."/>
            <person name="Wipf D."/>
            <person name="Zambonelli A."/>
            <person name="Paolocci F."/>
            <person name="Nowrousian M."/>
            <person name="Ottonello S."/>
            <person name="Baldrian P."/>
            <person name="Spatafora J.W."/>
            <person name="Henrissat B."/>
            <person name="Nagy L.G."/>
            <person name="Aury J.M."/>
            <person name="Wincker P."/>
            <person name="Grigoriev I.V."/>
            <person name="Bonfante P."/>
            <person name="Martin F.M."/>
        </authorList>
    </citation>
    <scope>NUCLEOTIDE SEQUENCE [LARGE SCALE GENOMIC DNA]</scope>
    <source>
        <strain evidence="1 2">CCBAS932</strain>
    </source>
</reference>
<evidence type="ECO:0000313" key="2">
    <source>
        <dbReference type="Proteomes" id="UP000277580"/>
    </source>
</evidence>